<proteinExistence type="predicted"/>
<dbReference type="PANTHER" id="PTHR31544:SF2">
    <property type="entry name" value="AIG2-LIKE PROTEIN D"/>
    <property type="match status" value="1"/>
</dbReference>
<accession>A0ABP6ZH93</accession>
<dbReference type="InterPro" id="IPR013024">
    <property type="entry name" value="GGCT-like"/>
</dbReference>
<dbReference type="RefSeq" id="WP_231487341.1">
    <property type="nucleotide sequence ID" value="NZ_BAAAZO010000003.1"/>
</dbReference>
<feature type="region of interest" description="Disordered" evidence="3">
    <location>
        <begin position="1"/>
        <end position="20"/>
    </location>
</feature>
<keyword evidence="6" id="KW-1185">Reference proteome</keyword>
<feature type="domain" description="Gamma-glutamylcyclotransferase AIG2-like" evidence="4">
    <location>
        <begin position="29"/>
        <end position="121"/>
    </location>
</feature>
<reference evidence="6" key="1">
    <citation type="journal article" date="2019" name="Int. J. Syst. Evol. Microbiol.">
        <title>The Global Catalogue of Microorganisms (GCM) 10K type strain sequencing project: providing services to taxonomists for standard genome sequencing and annotation.</title>
        <authorList>
            <consortium name="The Broad Institute Genomics Platform"/>
            <consortium name="The Broad Institute Genome Sequencing Center for Infectious Disease"/>
            <person name="Wu L."/>
            <person name="Ma J."/>
        </authorList>
    </citation>
    <scope>NUCLEOTIDE SEQUENCE [LARGE SCALE GENOMIC DNA]</scope>
    <source>
        <strain evidence="6">JCM 16902</strain>
    </source>
</reference>
<dbReference type="InterPro" id="IPR045038">
    <property type="entry name" value="AIG2-like"/>
</dbReference>
<dbReference type="PANTHER" id="PTHR31544">
    <property type="entry name" value="AIG2-LIKE PROTEIN D"/>
    <property type="match status" value="1"/>
</dbReference>
<organism evidence="5 6">
    <name type="scientific">Kineosporia mesophila</name>
    <dbReference type="NCBI Taxonomy" id="566012"/>
    <lineage>
        <taxon>Bacteria</taxon>
        <taxon>Bacillati</taxon>
        <taxon>Actinomycetota</taxon>
        <taxon>Actinomycetes</taxon>
        <taxon>Kineosporiales</taxon>
        <taxon>Kineosporiaceae</taxon>
        <taxon>Kineosporia</taxon>
    </lineage>
</organism>
<sequence length="160" mass="17505">MTPTSAPSPRDTSTPSGRTVHVSADPAPLFVYGSLLFPEVVRILIDRDATRTPATLDGWQVIALPDQPYPTIITSAGGVADGQLFTDLSIAEWNALDAFEAPGYALNRVDTSSGPAYIYASPQDHGLTPAPWDVEAFRAEQLPNYLDRCRAWRQRYDAQQ</sequence>
<evidence type="ECO:0000313" key="5">
    <source>
        <dbReference type="EMBL" id="GAA3609749.1"/>
    </source>
</evidence>
<feature type="compositionally biased region" description="Polar residues" evidence="3">
    <location>
        <begin position="1"/>
        <end position="17"/>
    </location>
</feature>
<dbReference type="InterPro" id="IPR009288">
    <property type="entry name" value="AIG2-like_dom"/>
</dbReference>
<comment type="caution">
    <text evidence="5">The sequence shown here is derived from an EMBL/GenBank/DDBJ whole genome shotgun (WGS) entry which is preliminary data.</text>
</comment>
<dbReference type="Pfam" id="PF06094">
    <property type="entry name" value="GGACT"/>
    <property type="match status" value="1"/>
</dbReference>
<dbReference type="InterPro" id="IPR036568">
    <property type="entry name" value="GGCT-like_sf"/>
</dbReference>
<dbReference type="EMBL" id="BAAAZO010000003">
    <property type="protein sequence ID" value="GAA3609749.1"/>
    <property type="molecule type" value="Genomic_DNA"/>
</dbReference>
<evidence type="ECO:0000256" key="2">
    <source>
        <dbReference type="ARBA" id="ARBA00030602"/>
    </source>
</evidence>
<protein>
    <recommendedName>
        <fullName evidence="2">Putative gamma-glutamylcyclotransferase</fullName>
    </recommendedName>
</protein>
<evidence type="ECO:0000313" key="6">
    <source>
        <dbReference type="Proteomes" id="UP001501074"/>
    </source>
</evidence>
<gene>
    <name evidence="5" type="ORF">GCM10022223_27280</name>
</gene>
<dbReference type="SUPFAM" id="SSF110857">
    <property type="entry name" value="Gamma-glutamyl cyclotransferase-like"/>
    <property type="match status" value="1"/>
</dbReference>
<dbReference type="CDD" id="cd06661">
    <property type="entry name" value="GGCT_like"/>
    <property type="match status" value="1"/>
</dbReference>
<dbReference type="Proteomes" id="UP001501074">
    <property type="component" value="Unassembled WGS sequence"/>
</dbReference>
<evidence type="ECO:0000256" key="1">
    <source>
        <dbReference type="ARBA" id="ARBA00022679"/>
    </source>
</evidence>
<dbReference type="Gene3D" id="3.10.490.10">
    <property type="entry name" value="Gamma-glutamyl cyclotransferase-like"/>
    <property type="match status" value="1"/>
</dbReference>
<evidence type="ECO:0000259" key="4">
    <source>
        <dbReference type="Pfam" id="PF06094"/>
    </source>
</evidence>
<evidence type="ECO:0000256" key="3">
    <source>
        <dbReference type="SAM" id="MobiDB-lite"/>
    </source>
</evidence>
<name>A0ABP6ZH93_9ACTN</name>
<keyword evidence="1" id="KW-0808">Transferase</keyword>